<evidence type="ECO:0000256" key="2">
    <source>
        <dbReference type="ARBA" id="ARBA00012438"/>
    </source>
</evidence>
<keyword evidence="10" id="KW-0472">Membrane</keyword>
<evidence type="ECO:0000256" key="7">
    <source>
        <dbReference type="ARBA" id="ARBA00022840"/>
    </source>
</evidence>
<keyword evidence="6 12" id="KW-0418">Kinase</keyword>
<keyword evidence="10" id="KW-0812">Transmembrane</keyword>
<dbReference type="Gene3D" id="1.20.5.1930">
    <property type="match status" value="1"/>
</dbReference>
<dbReference type="InterPro" id="IPR050482">
    <property type="entry name" value="Sensor_HK_TwoCompSys"/>
</dbReference>
<dbReference type="SMART" id="SM00387">
    <property type="entry name" value="HATPase_c"/>
    <property type="match status" value="1"/>
</dbReference>
<protein>
    <recommendedName>
        <fullName evidence="2">histidine kinase</fullName>
        <ecNumber evidence="2">2.7.13.3</ecNumber>
    </recommendedName>
</protein>
<evidence type="ECO:0000256" key="10">
    <source>
        <dbReference type="SAM" id="Phobius"/>
    </source>
</evidence>
<dbReference type="GO" id="GO:0005524">
    <property type="term" value="F:ATP binding"/>
    <property type="evidence" value="ECO:0007669"/>
    <property type="project" value="UniProtKB-KW"/>
</dbReference>
<dbReference type="GO" id="GO:0000155">
    <property type="term" value="F:phosphorelay sensor kinase activity"/>
    <property type="evidence" value="ECO:0007669"/>
    <property type="project" value="InterPro"/>
</dbReference>
<evidence type="ECO:0000313" key="13">
    <source>
        <dbReference type="Proteomes" id="UP000198546"/>
    </source>
</evidence>
<evidence type="ECO:0000256" key="4">
    <source>
        <dbReference type="ARBA" id="ARBA00022679"/>
    </source>
</evidence>
<dbReference type="PANTHER" id="PTHR24421:SF10">
    <property type="entry name" value="NITRATE_NITRITE SENSOR PROTEIN NARQ"/>
    <property type="match status" value="1"/>
</dbReference>
<evidence type="ECO:0000256" key="1">
    <source>
        <dbReference type="ARBA" id="ARBA00000085"/>
    </source>
</evidence>
<evidence type="ECO:0000256" key="3">
    <source>
        <dbReference type="ARBA" id="ARBA00022553"/>
    </source>
</evidence>
<feature type="transmembrane region" description="Helical" evidence="10">
    <location>
        <begin position="135"/>
        <end position="155"/>
    </location>
</feature>
<dbReference type="EMBL" id="LT629688">
    <property type="protein sequence ID" value="SDD96593.1"/>
    <property type="molecule type" value="Genomic_DNA"/>
</dbReference>
<keyword evidence="7" id="KW-0067">ATP-binding</keyword>
<dbReference type="PANTHER" id="PTHR24421">
    <property type="entry name" value="NITRATE/NITRITE SENSOR PROTEIN NARX-RELATED"/>
    <property type="match status" value="1"/>
</dbReference>
<gene>
    <name evidence="12" type="ORF">SAMN04489747_2164</name>
</gene>
<dbReference type="AlphaFoldDB" id="A0A1G6Z2S4"/>
<keyword evidence="3" id="KW-0597">Phosphoprotein</keyword>
<dbReference type="STRING" id="675864.SAMN04489747_2164"/>
<keyword evidence="13" id="KW-1185">Reference proteome</keyword>
<evidence type="ECO:0000313" key="12">
    <source>
        <dbReference type="EMBL" id="SDD96593.1"/>
    </source>
</evidence>
<reference evidence="12 13" key="1">
    <citation type="submission" date="2016-10" db="EMBL/GenBank/DDBJ databases">
        <authorList>
            <person name="de Groot N.N."/>
        </authorList>
    </citation>
    <scope>NUCLEOTIDE SEQUENCE [LARGE SCALE GENOMIC DNA]</scope>
    <source>
        <strain evidence="12 13">MON 2.2</strain>
    </source>
</reference>
<evidence type="ECO:0000256" key="5">
    <source>
        <dbReference type="ARBA" id="ARBA00022741"/>
    </source>
</evidence>
<sequence>MVRTAGSHLVRTTSSATSRAPHRRDLMVATGLWLLVLTVLLTVPLLAAGDASLSGFGPPTARAGWALAATFTAQAAALAWAGRVPRSSLLLVAALPLPAATLGAGEAYSLASAAVTVAVLLTALAVPLRTMAPCLGAAAVLVAVGELVNGVSGGFPAASAVVTGLLQAVGAVGAPLLLALAITGRRDATLARRQEQGAVAREQDALVRAVVAGERTAMARELHDIAAHHLSGIALMAAAVDRQIDTDPERAKRSVRQIRTQSTAVLDDLRRLVGLLRESGDATRSVHTLEAVAELVEGRRATGADVELVTLRAEDGRPLGTGTGPLAQLGLYRIVQESLANAARHAPGAPVMVEVDDRSAEALTLSVTNGAGPTAAGTSPGFGLIGMRERAELLGGRLEHGPTPDGGWRVRLRIPRDPDHRPQQPTPEQEETA</sequence>
<dbReference type="Pfam" id="PF02518">
    <property type="entry name" value="HATPase_c"/>
    <property type="match status" value="1"/>
</dbReference>
<evidence type="ECO:0000259" key="11">
    <source>
        <dbReference type="SMART" id="SM00387"/>
    </source>
</evidence>
<dbReference type="InterPro" id="IPR036890">
    <property type="entry name" value="HATPase_C_sf"/>
</dbReference>
<feature type="transmembrane region" description="Helical" evidence="10">
    <location>
        <begin position="88"/>
        <end position="104"/>
    </location>
</feature>
<evidence type="ECO:0000256" key="8">
    <source>
        <dbReference type="ARBA" id="ARBA00023012"/>
    </source>
</evidence>
<dbReference type="GO" id="GO:0016020">
    <property type="term" value="C:membrane"/>
    <property type="evidence" value="ECO:0007669"/>
    <property type="project" value="InterPro"/>
</dbReference>
<dbReference type="Proteomes" id="UP000198546">
    <property type="component" value="Chromosome i"/>
</dbReference>
<feature type="transmembrane region" description="Helical" evidence="10">
    <location>
        <begin position="63"/>
        <end position="81"/>
    </location>
</feature>
<dbReference type="Pfam" id="PF07730">
    <property type="entry name" value="HisKA_3"/>
    <property type="match status" value="1"/>
</dbReference>
<feature type="transmembrane region" description="Helical" evidence="10">
    <location>
        <begin position="26"/>
        <end position="48"/>
    </location>
</feature>
<proteinExistence type="predicted"/>
<organism evidence="12 13">
    <name type="scientific">Auraticoccus monumenti</name>
    <dbReference type="NCBI Taxonomy" id="675864"/>
    <lineage>
        <taxon>Bacteria</taxon>
        <taxon>Bacillati</taxon>
        <taxon>Actinomycetota</taxon>
        <taxon>Actinomycetes</taxon>
        <taxon>Propionibacteriales</taxon>
        <taxon>Propionibacteriaceae</taxon>
        <taxon>Auraticoccus</taxon>
    </lineage>
</organism>
<keyword evidence="8" id="KW-0902">Two-component regulatory system</keyword>
<evidence type="ECO:0000256" key="6">
    <source>
        <dbReference type="ARBA" id="ARBA00022777"/>
    </source>
</evidence>
<keyword evidence="10" id="KW-1133">Transmembrane helix</keyword>
<evidence type="ECO:0000256" key="9">
    <source>
        <dbReference type="SAM" id="MobiDB-lite"/>
    </source>
</evidence>
<comment type="catalytic activity">
    <reaction evidence="1">
        <text>ATP + protein L-histidine = ADP + protein N-phospho-L-histidine.</text>
        <dbReference type="EC" id="2.7.13.3"/>
    </reaction>
</comment>
<feature type="transmembrane region" description="Helical" evidence="10">
    <location>
        <begin position="161"/>
        <end position="183"/>
    </location>
</feature>
<feature type="domain" description="Histidine kinase/HSP90-like ATPase" evidence="11">
    <location>
        <begin position="326"/>
        <end position="418"/>
    </location>
</feature>
<dbReference type="InterPro" id="IPR003594">
    <property type="entry name" value="HATPase_dom"/>
</dbReference>
<feature type="region of interest" description="Disordered" evidence="9">
    <location>
        <begin position="397"/>
        <end position="433"/>
    </location>
</feature>
<accession>A0A1G6Z2S4</accession>
<dbReference type="SUPFAM" id="SSF55874">
    <property type="entry name" value="ATPase domain of HSP90 chaperone/DNA topoisomerase II/histidine kinase"/>
    <property type="match status" value="1"/>
</dbReference>
<dbReference type="EC" id="2.7.13.3" evidence="2"/>
<dbReference type="GO" id="GO:0046983">
    <property type="term" value="F:protein dimerization activity"/>
    <property type="evidence" value="ECO:0007669"/>
    <property type="project" value="InterPro"/>
</dbReference>
<dbReference type="InterPro" id="IPR011712">
    <property type="entry name" value="Sig_transdc_His_kin_sub3_dim/P"/>
</dbReference>
<dbReference type="CDD" id="cd16917">
    <property type="entry name" value="HATPase_UhpB-NarQ-NarX-like"/>
    <property type="match status" value="1"/>
</dbReference>
<keyword evidence="4" id="KW-0808">Transferase</keyword>
<dbReference type="Gene3D" id="3.30.565.10">
    <property type="entry name" value="Histidine kinase-like ATPase, C-terminal domain"/>
    <property type="match status" value="1"/>
</dbReference>
<name>A0A1G6Z2S4_9ACTN</name>
<keyword evidence="5" id="KW-0547">Nucleotide-binding</keyword>